<keyword evidence="2" id="KW-0472">Membrane</keyword>
<keyword evidence="2" id="KW-0812">Transmembrane</keyword>
<feature type="transmembrane region" description="Helical" evidence="2">
    <location>
        <begin position="334"/>
        <end position="361"/>
    </location>
</feature>
<feature type="transmembrane region" description="Helical" evidence="2">
    <location>
        <begin position="405"/>
        <end position="426"/>
    </location>
</feature>
<feature type="transmembrane region" description="Helical" evidence="2">
    <location>
        <begin position="208"/>
        <end position="230"/>
    </location>
</feature>
<dbReference type="EMBL" id="NAJQ01000217">
    <property type="protein sequence ID" value="TKA74675.1"/>
    <property type="molecule type" value="Genomic_DNA"/>
</dbReference>
<proteinExistence type="predicted"/>
<feature type="transmembrane region" description="Helical" evidence="2">
    <location>
        <begin position="169"/>
        <end position="193"/>
    </location>
</feature>
<dbReference type="Proteomes" id="UP000309340">
    <property type="component" value="Unassembled WGS sequence"/>
</dbReference>
<dbReference type="STRING" id="329884.A0A4U0XJ05"/>
<feature type="transmembrane region" description="Helical" evidence="2">
    <location>
        <begin position="373"/>
        <end position="393"/>
    </location>
</feature>
<sequence>MPQLAKDGDFGLHDTYDTTIQFREETEPVGDVERTSGDHDEPTPTLLTKVKDLAEEKAPTIMEAAKSAARKVHLDSVNAASVSRLFHPTTAHVRYRVRDEQWAADQSDEELALLWRARDQRKGRGSMAVPVPPPLGTPGRRRKVQSFSHAKQISRNIARMFTTFPYWDMAFWSGWSYSIGSALFVIDGAFSWGPLAFPSTEFAGESKYGVPLCFFFGALFYQLGAVVAYLEAVNAGSFHGSAMRRLLDGNEREEKEMLDEKLHEFFQHMVPHHSAEKADEEAADMRATAVQSRRAPRRGGVDLGEAEEGTSNEYLTWRWWPTWHALRTYHAYEIGYIACTIQLFGVTLYGMTAIVILPGILDSLNTWQTNAAYWIPQIVAAACFLTASIMFTLEVQVKWWKPEPGVLGWWIGVWSIIGSVGFEYVFF</sequence>
<organism evidence="3 4">
    <name type="scientific">Friedmanniomyces simplex</name>
    <dbReference type="NCBI Taxonomy" id="329884"/>
    <lineage>
        <taxon>Eukaryota</taxon>
        <taxon>Fungi</taxon>
        <taxon>Dikarya</taxon>
        <taxon>Ascomycota</taxon>
        <taxon>Pezizomycotina</taxon>
        <taxon>Dothideomycetes</taxon>
        <taxon>Dothideomycetidae</taxon>
        <taxon>Mycosphaerellales</taxon>
        <taxon>Teratosphaeriaceae</taxon>
        <taxon>Friedmanniomyces</taxon>
    </lineage>
</organism>
<evidence type="ECO:0000313" key="3">
    <source>
        <dbReference type="EMBL" id="TKA74675.1"/>
    </source>
</evidence>
<evidence type="ECO:0000313" key="4">
    <source>
        <dbReference type="Proteomes" id="UP000309340"/>
    </source>
</evidence>
<reference evidence="3 4" key="1">
    <citation type="submission" date="2017-03" db="EMBL/GenBank/DDBJ databases">
        <title>Genomes of endolithic fungi from Antarctica.</title>
        <authorList>
            <person name="Coleine C."/>
            <person name="Masonjones S."/>
            <person name="Stajich J.E."/>
        </authorList>
    </citation>
    <scope>NUCLEOTIDE SEQUENCE [LARGE SCALE GENOMIC DNA]</scope>
    <source>
        <strain evidence="3 4">CCFEE 5184</strain>
    </source>
</reference>
<gene>
    <name evidence="3" type="ORF">B0A55_04705</name>
</gene>
<dbReference type="OrthoDB" id="2603at2759"/>
<comment type="caution">
    <text evidence="3">The sequence shown here is derived from an EMBL/GenBank/DDBJ whole genome shotgun (WGS) entry which is preliminary data.</text>
</comment>
<dbReference type="AlphaFoldDB" id="A0A4U0XJ05"/>
<accession>A0A4U0XJ05</accession>
<name>A0A4U0XJ05_9PEZI</name>
<protein>
    <recommendedName>
        <fullName evidence="5">Integral membrane protein</fullName>
    </recommendedName>
</protein>
<keyword evidence="4" id="KW-1185">Reference proteome</keyword>
<feature type="region of interest" description="Disordered" evidence="1">
    <location>
        <begin position="22"/>
        <end position="45"/>
    </location>
</feature>
<evidence type="ECO:0008006" key="5">
    <source>
        <dbReference type="Google" id="ProtNLM"/>
    </source>
</evidence>
<feature type="compositionally biased region" description="Basic and acidic residues" evidence="1">
    <location>
        <begin position="22"/>
        <end position="42"/>
    </location>
</feature>
<keyword evidence="2" id="KW-1133">Transmembrane helix</keyword>
<evidence type="ECO:0000256" key="1">
    <source>
        <dbReference type="SAM" id="MobiDB-lite"/>
    </source>
</evidence>
<evidence type="ECO:0000256" key="2">
    <source>
        <dbReference type="SAM" id="Phobius"/>
    </source>
</evidence>